<dbReference type="Proteomes" id="UP000077519">
    <property type="component" value="Unassembled WGS sequence"/>
</dbReference>
<dbReference type="EMBL" id="LVHI01000023">
    <property type="protein sequence ID" value="OAK52888.1"/>
    <property type="molecule type" value="Genomic_DNA"/>
</dbReference>
<feature type="domain" description="Glycosyl hydrolase family 13 catalytic" evidence="1">
    <location>
        <begin position="89"/>
        <end position="541"/>
    </location>
</feature>
<accession>A0A177YCU4</accession>
<dbReference type="InterPro" id="IPR013780">
    <property type="entry name" value="Glyco_hydro_b"/>
</dbReference>
<dbReference type="Pfam" id="PF22582">
    <property type="entry name" value="Amylosucrase_C-like"/>
    <property type="match status" value="1"/>
</dbReference>
<dbReference type="GO" id="GO:0047669">
    <property type="term" value="F:amylosucrase activity"/>
    <property type="evidence" value="ECO:0007669"/>
    <property type="project" value="InterPro"/>
</dbReference>
<organism evidence="2 3">
    <name type="scientific">Rhodococcoides kyotonense</name>
    <dbReference type="NCBI Taxonomy" id="398843"/>
    <lineage>
        <taxon>Bacteria</taxon>
        <taxon>Bacillati</taxon>
        <taxon>Actinomycetota</taxon>
        <taxon>Actinomycetes</taxon>
        <taxon>Mycobacteriales</taxon>
        <taxon>Nocardiaceae</taxon>
        <taxon>Rhodococcoides</taxon>
    </lineage>
</organism>
<evidence type="ECO:0000313" key="2">
    <source>
        <dbReference type="EMBL" id="OAK52888.1"/>
    </source>
</evidence>
<dbReference type="InterPro" id="IPR044077">
    <property type="entry name" value="Amylosucrase"/>
</dbReference>
<dbReference type="GO" id="GO:0016853">
    <property type="term" value="F:isomerase activity"/>
    <property type="evidence" value="ECO:0007669"/>
    <property type="project" value="UniProtKB-KW"/>
</dbReference>
<gene>
    <name evidence="2" type="ORF">A3K89_06565</name>
</gene>
<dbReference type="CDD" id="cd11324">
    <property type="entry name" value="AmyAc_Amylosucrase"/>
    <property type="match status" value="1"/>
</dbReference>
<dbReference type="InterPro" id="IPR006047">
    <property type="entry name" value="GH13_cat_dom"/>
</dbReference>
<dbReference type="PANTHER" id="PTHR10357:SF213">
    <property type="entry name" value="ALPHA AMYLASE CATALYTIC REGION"/>
    <property type="match status" value="1"/>
</dbReference>
<dbReference type="SMART" id="SM00642">
    <property type="entry name" value="Aamy"/>
    <property type="match status" value="1"/>
</dbReference>
<dbReference type="Gene3D" id="3.20.20.80">
    <property type="entry name" value="Glycosidases"/>
    <property type="match status" value="1"/>
</dbReference>
<dbReference type="InterPro" id="IPR055218">
    <property type="entry name" value="Amylosucrase_C"/>
</dbReference>
<dbReference type="GO" id="GO:0005975">
    <property type="term" value="P:carbohydrate metabolic process"/>
    <property type="evidence" value="ECO:0007669"/>
    <property type="project" value="InterPro"/>
</dbReference>
<sequence length="627" mass="69354">MALPETARRILADLPDHRRATFELRLERWWPDLHDAVTTLYSDPDDVAAALVTVAARGFVQRPDDLHRLDDRRLLQPDWFQRPDMFGYACYVDRYAETLKGMGDRLGHLTDLGVTYLHLMPLLKPRPGDNDGGYAVMDYRSVRPDLGTNDDLRDLATTLRGKGISLVVDLVLNHVAREHDWAVKARAGDASYRDWFHIYPDRATPDAFEATLPEVFPDFAPGNFTFDDELGQWVWTTFNEWQWDLNWSNPAVLLEFADVVIHLANLGVEVLRLDAIAFLWKRLGTNCQNQPEVHAITQALRATARIAAPATLFKAEAIVGPRDLLPYLGLGRHTGKVSDIAYHNSLMVHVWSMLASGSADLARHALGSLPPTPPSGTWVTYVRCHDDIGWAIDDGDAAGRGITGAGHRHFLADWYSGEFEGSWAEGVVFQHNPATGDRRISGTAAGLTGLGPSRKDPDGAFARIFLAHAIVAAWGGIPVVWSGDEIGSPGDVDWASEPGHEDDNRWIHRPRVTDTDRAGRVDEGSDAQRVFDGIARIAAVRAGLPMLHAEAPVEVLSDVDDGVLAIARRHPSGTLVGLFNVTGEHRPFPGARLRELGVAPREVLSQHELVESDGLLWIPPYAAWWIV</sequence>
<dbReference type="Pfam" id="PF00128">
    <property type="entry name" value="Alpha-amylase"/>
    <property type="match status" value="1"/>
</dbReference>
<dbReference type="RefSeq" id="WP_068429019.1">
    <property type="nucleotide sequence ID" value="NZ_LVHI01000023.1"/>
</dbReference>
<dbReference type="InterPro" id="IPR045857">
    <property type="entry name" value="O16G_dom_2"/>
</dbReference>
<evidence type="ECO:0000313" key="3">
    <source>
        <dbReference type="Proteomes" id="UP000077519"/>
    </source>
</evidence>
<dbReference type="Gene3D" id="1.10.1740.10">
    <property type="match status" value="1"/>
</dbReference>
<dbReference type="Gene3D" id="2.60.40.1180">
    <property type="entry name" value="Golgi alpha-mannosidase II"/>
    <property type="match status" value="1"/>
</dbReference>
<comment type="caution">
    <text evidence="2">The sequence shown here is derived from an EMBL/GenBank/DDBJ whole genome shotgun (WGS) entry which is preliminary data.</text>
</comment>
<evidence type="ECO:0000259" key="1">
    <source>
        <dbReference type="SMART" id="SM00642"/>
    </source>
</evidence>
<dbReference type="SUPFAM" id="SSF51445">
    <property type="entry name" value="(Trans)glycosidases"/>
    <property type="match status" value="1"/>
</dbReference>
<proteinExistence type="predicted"/>
<reference evidence="2 3" key="1">
    <citation type="submission" date="2016-03" db="EMBL/GenBank/DDBJ databases">
        <title>Genome sequence of Rhodococcus kyotonensis KB10.</title>
        <authorList>
            <person name="Jeong H."/>
            <person name="Hong C.E."/>
            <person name="Jo S.H."/>
            <person name="Park J.M."/>
        </authorList>
    </citation>
    <scope>NUCLEOTIDE SEQUENCE [LARGE SCALE GENOMIC DNA]</scope>
    <source>
        <strain evidence="2 3">KB10</strain>
    </source>
</reference>
<dbReference type="AlphaFoldDB" id="A0A177YCU4"/>
<keyword evidence="3" id="KW-1185">Reference proteome</keyword>
<dbReference type="InterPro" id="IPR017853">
    <property type="entry name" value="GH"/>
</dbReference>
<dbReference type="PANTHER" id="PTHR10357">
    <property type="entry name" value="ALPHA-AMYLASE FAMILY MEMBER"/>
    <property type="match status" value="1"/>
</dbReference>
<protein>
    <submittedName>
        <fullName evidence="2">Alpha-amylase</fullName>
    </submittedName>
</protein>
<dbReference type="Gene3D" id="3.90.400.10">
    <property type="entry name" value="Oligo-1,6-glucosidase, Domain 2"/>
    <property type="match status" value="1"/>
</dbReference>
<name>A0A177YCU4_9NOCA</name>